<dbReference type="InterPro" id="IPR016135">
    <property type="entry name" value="UBQ-conjugating_enzyme/RWD"/>
</dbReference>
<dbReference type="CDD" id="cd11685">
    <property type="entry name" value="UEV_TSG101-like"/>
    <property type="match status" value="1"/>
</dbReference>
<dbReference type="Ensembl" id="ENSPLAT00000000374.1">
    <property type="protein sequence ID" value="ENSPLAP00000009943.1"/>
    <property type="gene ID" value="ENSPLAG00000012764.1"/>
</dbReference>
<dbReference type="PROSITE" id="PS51322">
    <property type="entry name" value="UEV"/>
    <property type="match status" value="1"/>
</dbReference>
<organism evidence="2 3">
    <name type="scientific">Poecilia latipinna</name>
    <name type="common">sailfin molly</name>
    <dbReference type="NCBI Taxonomy" id="48699"/>
    <lineage>
        <taxon>Eukaryota</taxon>
        <taxon>Metazoa</taxon>
        <taxon>Chordata</taxon>
        <taxon>Craniata</taxon>
        <taxon>Vertebrata</taxon>
        <taxon>Euteleostomi</taxon>
        <taxon>Actinopterygii</taxon>
        <taxon>Neopterygii</taxon>
        <taxon>Teleostei</taxon>
        <taxon>Neoteleostei</taxon>
        <taxon>Acanthomorphata</taxon>
        <taxon>Ovalentaria</taxon>
        <taxon>Atherinomorphae</taxon>
        <taxon>Cyprinodontiformes</taxon>
        <taxon>Poeciliidae</taxon>
        <taxon>Poeciliinae</taxon>
        <taxon>Poecilia</taxon>
    </lineage>
</organism>
<name>A0A3B3V3W5_9TELE</name>
<sequence>MLFNEEMIRKMLPRAYQRKHVAHQIYVSMSYFKNLMPVVDEYVYKDGTTKSLMSLTGTIPVVFSGNSVCTLNHVKQITSLLLLYQQ</sequence>
<dbReference type="STRING" id="48699.ENSPLAP00000009943"/>
<keyword evidence="3" id="KW-1185">Reference proteome</keyword>
<dbReference type="Ensembl" id="ENSPLAT00000013518.1">
    <property type="protein sequence ID" value="ENSPLAP00000020450.1"/>
    <property type="gene ID" value="ENSPLAG00000003373.1"/>
</dbReference>
<feature type="domain" description="UEV" evidence="1">
    <location>
        <begin position="2"/>
        <end position="86"/>
    </location>
</feature>
<dbReference type="AlphaFoldDB" id="A0A3B3V3W5"/>
<dbReference type="Proteomes" id="UP000261500">
    <property type="component" value="Unplaced"/>
</dbReference>
<proteinExistence type="predicted"/>
<dbReference type="Gene3D" id="3.10.110.10">
    <property type="entry name" value="Ubiquitin Conjugating Enzyme"/>
    <property type="match status" value="1"/>
</dbReference>
<reference evidence="2" key="1">
    <citation type="submission" date="2025-05" db="UniProtKB">
        <authorList>
            <consortium name="Ensembl"/>
        </authorList>
    </citation>
    <scope>IDENTIFICATION</scope>
</reference>
<evidence type="ECO:0000313" key="2">
    <source>
        <dbReference type="Ensembl" id="ENSPLAP00000020450.1"/>
    </source>
</evidence>
<evidence type="ECO:0000259" key="1">
    <source>
        <dbReference type="PROSITE" id="PS51322"/>
    </source>
</evidence>
<dbReference type="Pfam" id="PF05743">
    <property type="entry name" value="UEV"/>
    <property type="match status" value="1"/>
</dbReference>
<dbReference type="GO" id="GO:0015031">
    <property type="term" value="P:protein transport"/>
    <property type="evidence" value="ECO:0007669"/>
    <property type="project" value="InterPro"/>
</dbReference>
<dbReference type="GeneTree" id="ENSGT00990000206001"/>
<evidence type="ECO:0000313" key="3">
    <source>
        <dbReference type="Proteomes" id="UP000261500"/>
    </source>
</evidence>
<dbReference type="InterPro" id="IPR008883">
    <property type="entry name" value="UEV_N"/>
</dbReference>
<dbReference type="SUPFAM" id="SSF54495">
    <property type="entry name" value="UBC-like"/>
    <property type="match status" value="1"/>
</dbReference>
<protein>
    <recommendedName>
        <fullName evidence="1">UEV domain-containing protein</fullName>
    </recommendedName>
</protein>
<accession>A0A3B3V3W5</accession>